<dbReference type="AlphaFoldDB" id="A0A7R9PTF0"/>
<accession>A0A7R9PTF0</accession>
<dbReference type="Proteomes" id="UP000759131">
    <property type="component" value="Unassembled WGS sequence"/>
</dbReference>
<evidence type="ECO:0000313" key="2">
    <source>
        <dbReference type="EMBL" id="CAD7620134.1"/>
    </source>
</evidence>
<sequence>MKRFGSGSGRVNSGSGWVGSTILSTFRSLVKAKGTQNPWHCIGNGCGERSPFGAHIAGPDVNHLTHTQHNRLSSQPVIIADPTGARITLSFIQILGAESLRPAVSKITPKASDRVLEPKAEFSLILVVSRITETKNSHISRNERTIRFRQTYGGAVPESSKGSVRLKQTHVQTARRLE</sequence>
<protein>
    <submittedName>
        <fullName evidence="2">Uncharacterized protein</fullName>
    </submittedName>
</protein>
<reference evidence="2" key="1">
    <citation type="submission" date="2020-11" db="EMBL/GenBank/DDBJ databases">
        <authorList>
            <person name="Tran Van P."/>
        </authorList>
    </citation>
    <scope>NUCLEOTIDE SEQUENCE</scope>
</reference>
<evidence type="ECO:0000256" key="1">
    <source>
        <dbReference type="SAM" id="MobiDB-lite"/>
    </source>
</evidence>
<name>A0A7R9PTF0_9ACAR</name>
<organism evidence="2">
    <name type="scientific">Medioppia subpectinata</name>
    <dbReference type="NCBI Taxonomy" id="1979941"/>
    <lineage>
        <taxon>Eukaryota</taxon>
        <taxon>Metazoa</taxon>
        <taxon>Ecdysozoa</taxon>
        <taxon>Arthropoda</taxon>
        <taxon>Chelicerata</taxon>
        <taxon>Arachnida</taxon>
        <taxon>Acari</taxon>
        <taxon>Acariformes</taxon>
        <taxon>Sarcoptiformes</taxon>
        <taxon>Oribatida</taxon>
        <taxon>Brachypylina</taxon>
        <taxon>Oppioidea</taxon>
        <taxon>Oppiidae</taxon>
        <taxon>Medioppia</taxon>
    </lineage>
</organism>
<evidence type="ECO:0000313" key="3">
    <source>
        <dbReference type="Proteomes" id="UP000759131"/>
    </source>
</evidence>
<keyword evidence="3" id="KW-1185">Reference proteome</keyword>
<dbReference type="EMBL" id="CAJPIZ010000139">
    <property type="protein sequence ID" value="CAG2100564.1"/>
    <property type="molecule type" value="Genomic_DNA"/>
</dbReference>
<dbReference type="EMBL" id="OC854714">
    <property type="protein sequence ID" value="CAD7620134.1"/>
    <property type="molecule type" value="Genomic_DNA"/>
</dbReference>
<feature type="region of interest" description="Disordered" evidence="1">
    <location>
        <begin position="157"/>
        <end position="178"/>
    </location>
</feature>
<proteinExistence type="predicted"/>
<gene>
    <name evidence="2" type="ORF">OSB1V03_LOCUS630</name>
</gene>